<comment type="caution">
    <text evidence="5">The sequence shown here is derived from an EMBL/GenBank/DDBJ whole genome shotgun (WGS) entry which is preliminary data.</text>
</comment>
<proteinExistence type="inferred from homology"/>
<keyword evidence="3" id="KW-0175">Coiled coil</keyword>
<gene>
    <name evidence="5" type="ORF">BI375_23725</name>
</gene>
<dbReference type="Gene3D" id="1.10.1780.10">
    <property type="entry name" value="Clp, N-terminal domain"/>
    <property type="match status" value="1"/>
</dbReference>
<keyword evidence="2" id="KW-0677">Repeat</keyword>
<feature type="coiled-coil region" evidence="3">
    <location>
        <begin position="168"/>
        <end position="213"/>
    </location>
</feature>
<accession>A0ABX3D4W0</accession>
<evidence type="ECO:0000256" key="1">
    <source>
        <dbReference type="ARBA" id="ARBA00008675"/>
    </source>
</evidence>
<dbReference type="Proteomes" id="UP000180133">
    <property type="component" value="Unassembled WGS sequence"/>
</dbReference>
<evidence type="ECO:0000259" key="4">
    <source>
        <dbReference type="PROSITE" id="PS51903"/>
    </source>
</evidence>
<protein>
    <recommendedName>
        <fullName evidence="4">Clp R domain-containing protein</fullName>
    </recommendedName>
</protein>
<evidence type="ECO:0000313" key="6">
    <source>
        <dbReference type="Proteomes" id="UP000180133"/>
    </source>
</evidence>
<dbReference type="Pfam" id="PF02861">
    <property type="entry name" value="Clp_N"/>
    <property type="match status" value="1"/>
</dbReference>
<dbReference type="PROSITE" id="PS51903">
    <property type="entry name" value="CLP_R"/>
    <property type="match status" value="1"/>
</dbReference>
<reference evidence="5 6" key="1">
    <citation type="submission" date="2016-09" db="EMBL/GenBank/DDBJ databases">
        <title>Isolation, identification and antibiotic sensitivity analysis of bacterial pathogen from juvenile Hippocampus erectus with tail-rotted disease.</title>
        <authorList>
            <person name="Yang Q."/>
        </authorList>
    </citation>
    <scope>NUCLEOTIDE SEQUENCE [LARGE SCALE GENOMIC DNA]</scope>
    <source>
        <strain evidence="5 6">HM-10</strain>
    </source>
</reference>
<keyword evidence="6" id="KW-1185">Reference proteome</keyword>
<dbReference type="EMBL" id="MKFT01000047">
    <property type="protein sequence ID" value="OHY89398.1"/>
    <property type="molecule type" value="Genomic_DNA"/>
</dbReference>
<feature type="domain" description="Clp R" evidence="4">
    <location>
        <begin position="1"/>
        <end position="146"/>
    </location>
</feature>
<sequence>MLNKELEGALNRAFRNANNSRYEFLTVEHLLLAMIDVDETREMLESANIDVDALKSEIIEFIEATTPKITDSDEGEKLETQPTLSFQRVLQRAVFHIQSSGRSTVTSNNVIVALFSEQESHAAYLLKRYDLDRLYVVNYITGGHSSETYGEESFEDHFDESLDYKTLFNIQAEELDNAKQENARIKAALESDKKQYENKIDELTNKLRALETIQAQEDIQTIVRSVEFPPQYHLAGLNILSFFGSYLRERYPSERAKVKIEQDGYLVRLIIETEQGHRDIIERALHEYELVLVGEKNPSSLPISSNFVHELTTELKMTKLRLEITQERLEMQNGRVDQLLNIISGNLSSNSAVSIDFKPSISSISSANVEVSQMLPMMIGTLRELYESSGLDENLKLKEDLKSIDDSLQSLDGATDRNVVSCSSGMSKLRRFLEEVTAQESTVRDALSRIDNGITIVQDLCTKYNSVAEWCGLPQVPKVFTKHA</sequence>
<organism evidence="5 6">
    <name type="scientific">Vibrio rotiferianus</name>
    <dbReference type="NCBI Taxonomy" id="190895"/>
    <lineage>
        <taxon>Bacteria</taxon>
        <taxon>Pseudomonadati</taxon>
        <taxon>Pseudomonadota</taxon>
        <taxon>Gammaproteobacteria</taxon>
        <taxon>Vibrionales</taxon>
        <taxon>Vibrionaceae</taxon>
        <taxon>Vibrio</taxon>
    </lineage>
</organism>
<evidence type="ECO:0000313" key="5">
    <source>
        <dbReference type="EMBL" id="OHY89398.1"/>
    </source>
</evidence>
<evidence type="ECO:0000256" key="3">
    <source>
        <dbReference type="SAM" id="Coils"/>
    </source>
</evidence>
<name>A0ABX3D4W0_9VIBR</name>
<evidence type="ECO:0000256" key="2">
    <source>
        <dbReference type="PROSITE-ProRule" id="PRU01251"/>
    </source>
</evidence>
<comment type="similarity">
    <text evidence="1">Belongs to the ClpA/ClpB family.</text>
</comment>
<dbReference type="RefSeq" id="WP_071236665.1">
    <property type="nucleotide sequence ID" value="NZ_KV861353.1"/>
</dbReference>
<dbReference type="SUPFAM" id="SSF81923">
    <property type="entry name" value="Double Clp-N motif"/>
    <property type="match status" value="1"/>
</dbReference>
<dbReference type="InterPro" id="IPR004176">
    <property type="entry name" value="Clp_R_N"/>
</dbReference>
<dbReference type="InterPro" id="IPR036628">
    <property type="entry name" value="Clp_N_dom_sf"/>
</dbReference>